<dbReference type="Proteomes" id="UP000806528">
    <property type="component" value="Unassembled WGS sequence"/>
</dbReference>
<evidence type="ECO:0000313" key="1">
    <source>
        <dbReference type="EMBL" id="MBE3002100.1"/>
    </source>
</evidence>
<dbReference type="Pfam" id="PF07103">
    <property type="entry name" value="DUF1365"/>
    <property type="match status" value="1"/>
</dbReference>
<protein>
    <submittedName>
        <fullName evidence="1">DUF1365 domain-containing protein</fullName>
    </submittedName>
</protein>
<dbReference type="InterPro" id="IPR010775">
    <property type="entry name" value="DUF1365"/>
</dbReference>
<dbReference type="EMBL" id="JADBGI010000034">
    <property type="protein sequence ID" value="MBE3002100.1"/>
    <property type="molecule type" value="Genomic_DNA"/>
</dbReference>
<gene>
    <name evidence="1" type="ORF">IDM40_25865</name>
</gene>
<sequence>MGATVSSSTSPNHAGPTTPALYESVVGHVRTAPVHNAFTHRTYYWLVDLDHLPRLPLLLRPLAGFRTADHGDGDASTLRAGVDTFLAEHGITLGEEPRVLMLCQARVLGYVFNPLTVYWCRDRTGLRAVVAEVHNTYGDRHRYLVHTDDRGRATVDKALYVSPFNRVEGHYRLTLPEPGPRLSLTVALHRHGHPPFTATVRGTRRKATPGALLRAALRHPLAPLVAAARIRLQGIGLYLRGLPVQPDRNKAPTPTGTPR</sequence>
<dbReference type="PANTHER" id="PTHR33973:SF4">
    <property type="entry name" value="OS07G0153300 PROTEIN"/>
    <property type="match status" value="1"/>
</dbReference>
<reference evidence="1 2" key="1">
    <citation type="submission" date="2020-09" db="EMBL/GenBank/DDBJ databases">
        <title>Diversity and distribution of actinomycetes associated with coral in the coast of Hainan.</title>
        <authorList>
            <person name="Li F."/>
        </authorList>
    </citation>
    <scope>NUCLEOTIDE SEQUENCE [LARGE SCALE GENOMIC DNA]</scope>
    <source>
        <strain evidence="1 2">HNM0947</strain>
    </source>
</reference>
<proteinExistence type="predicted"/>
<name>A0ABR9PE31_9ACTN</name>
<comment type="caution">
    <text evidence="1">The sequence shown here is derived from an EMBL/GenBank/DDBJ whole genome shotgun (WGS) entry which is preliminary data.</text>
</comment>
<keyword evidence="2" id="KW-1185">Reference proteome</keyword>
<organism evidence="1 2">
    <name type="scientific">Nocardiopsis coralli</name>
    <dbReference type="NCBI Taxonomy" id="2772213"/>
    <lineage>
        <taxon>Bacteria</taxon>
        <taxon>Bacillati</taxon>
        <taxon>Actinomycetota</taxon>
        <taxon>Actinomycetes</taxon>
        <taxon>Streptosporangiales</taxon>
        <taxon>Nocardiopsidaceae</taxon>
        <taxon>Nocardiopsis</taxon>
    </lineage>
</organism>
<evidence type="ECO:0000313" key="2">
    <source>
        <dbReference type="Proteomes" id="UP000806528"/>
    </source>
</evidence>
<accession>A0ABR9PE31</accession>
<dbReference type="PANTHER" id="PTHR33973">
    <property type="entry name" value="OS07G0153300 PROTEIN"/>
    <property type="match status" value="1"/>
</dbReference>